<comment type="caution">
    <text evidence="2">The sequence shown here is derived from an EMBL/GenBank/DDBJ whole genome shotgun (WGS) entry which is preliminary data.</text>
</comment>
<dbReference type="AlphaFoldDB" id="A0A9Q0KSC9"/>
<organism evidence="2 3">
    <name type="scientific">Protea cynaroides</name>
    <dbReference type="NCBI Taxonomy" id="273540"/>
    <lineage>
        <taxon>Eukaryota</taxon>
        <taxon>Viridiplantae</taxon>
        <taxon>Streptophyta</taxon>
        <taxon>Embryophyta</taxon>
        <taxon>Tracheophyta</taxon>
        <taxon>Spermatophyta</taxon>
        <taxon>Magnoliopsida</taxon>
        <taxon>Proteales</taxon>
        <taxon>Proteaceae</taxon>
        <taxon>Protea</taxon>
    </lineage>
</organism>
<proteinExistence type="predicted"/>
<accession>A0A9Q0KSC9</accession>
<evidence type="ECO:0000313" key="2">
    <source>
        <dbReference type="EMBL" id="KAJ4975815.1"/>
    </source>
</evidence>
<feature type="compositionally biased region" description="Basic residues" evidence="1">
    <location>
        <begin position="1"/>
        <end position="10"/>
    </location>
</feature>
<feature type="region of interest" description="Disordered" evidence="1">
    <location>
        <begin position="103"/>
        <end position="142"/>
    </location>
</feature>
<gene>
    <name evidence="2" type="ORF">NE237_000921</name>
</gene>
<feature type="compositionally biased region" description="Basic and acidic residues" evidence="1">
    <location>
        <begin position="103"/>
        <end position="119"/>
    </location>
</feature>
<name>A0A9Q0KSC9_9MAGN</name>
<dbReference type="Proteomes" id="UP001141806">
    <property type="component" value="Unassembled WGS sequence"/>
</dbReference>
<feature type="region of interest" description="Disordered" evidence="1">
    <location>
        <begin position="1"/>
        <end position="65"/>
    </location>
</feature>
<dbReference type="EMBL" id="JAMYWD010000003">
    <property type="protein sequence ID" value="KAJ4975815.1"/>
    <property type="molecule type" value="Genomic_DNA"/>
</dbReference>
<evidence type="ECO:0000313" key="3">
    <source>
        <dbReference type="Proteomes" id="UP001141806"/>
    </source>
</evidence>
<feature type="compositionally biased region" description="Polar residues" evidence="1">
    <location>
        <begin position="19"/>
        <end position="28"/>
    </location>
</feature>
<reference evidence="2" key="1">
    <citation type="journal article" date="2023" name="Plant J.">
        <title>The genome of the king protea, Protea cynaroides.</title>
        <authorList>
            <person name="Chang J."/>
            <person name="Duong T.A."/>
            <person name="Schoeman C."/>
            <person name="Ma X."/>
            <person name="Roodt D."/>
            <person name="Barker N."/>
            <person name="Li Z."/>
            <person name="Van de Peer Y."/>
            <person name="Mizrachi E."/>
        </authorList>
    </citation>
    <scope>NUCLEOTIDE SEQUENCE</scope>
    <source>
        <tissue evidence="2">Young leaves</tissue>
    </source>
</reference>
<sequence length="142" mass="16119">MKDHGKTRKKRGEEKSDTPRNQTSSSREPSPRDLGSDGEEDEEEILYETPKSTKKPQPRIDKRMDNVEHLLREDPEYANAEICVNTPPTIHKTGHETKVAHNTEGEGRQQHCCHHEARKSNTTTAAVRRAEAGRRRKEAAGN</sequence>
<evidence type="ECO:0000256" key="1">
    <source>
        <dbReference type="SAM" id="MobiDB-lite"/>
    </source>
</evidence>
<protein>
    <submittedName>
        <fullName evidence="2">Uncharacterized protein</fullName>
    </submittedName>
</protein>
<feature type="compositionally biased region" description="Acidic residues" evidence="1">
    <location>
        <begin position="36"/>
        <end position="46"/>
    </location>
</feature>
<keyword evidence="3" id="KW-1185">Reference proteome</keyword>